<evidence type="ECO:0000256" key="6">
    <source>
        <dbReference type="ARBA" id="ARBA00022619"/>
    </source>
</evidence>
<dbReference type="PROSITE" id="PS00903">
    <property type="entry name" value="CYT_DCMP_DEAMINASES_1"/>
    <property type="match status" value="1"/>
</dbReference>
<dbReference type="SUPFAM" id="SSF53597">
    <property type="entry name" value="Dihydrofolate reductase-like"/>
    <property type="match status" value="1"/>
</dbReference>
<evidence type="ECO:0000256" key="3">
    <source>
        <dbReference type="ARBA" id="ARBA00004910"/>
    </source>
</evidence>
<evidence type="ECO:0000256" key="10">
    <source>
        <dbReference type="ARBA" id="ARBA00022857"/>
    </source>
</evidence>
<feature type="binding site" evidence="16">
    <location>
        <position position="79"/>
    </location>
    <ligand>
        <name>Zn(2+)</name>
        <dbReference type="ChEBI" id="CHEBI:29105"/>
        <note>catalytic</note>
    </ligand>
</feature>
<feature type="domain" description="CMP/dCMP-type deaminase" evidence="17">
    <location>
        <begin position="5"/>
        <end position="127"/>
    </location>
</feature>
<gene>
    <name evidence="18" type="ORF">GMBLW1_22650</name>
</gene>
<evidence type="ECO:0000313" key="18">
    <source>
        <dbReference type="EMBL" id="VIP01695.1"/>
    </source>
</evidence>
<comment type="similarity">
    <text evidence="5 13">In the C-terminal section; belongs to the HTP reductase family.</text>
</comment>
<evidence type="ECO:0000256" key="12">
    <source>
        <dbReference type="ARBA" id="ARBA00023268"/>
    </source>
</evidence>
<dbReference type="GO" id="GO:0008835">
    <property type="term" value="F:diaminohydroxyphosphoribosylaminopyrimidine deaminase activity"/>
    <property type="evidence" value="ECO:0007669"/>
    <property type="project" value="UniProtKB-EC"/>
</dbReference>
<dbReference type="FunCoup" id="A0A6C2YKR1">
    <property type="interactions" value="429"/>
</dbReference>
<evidence type="ECO:0000259" key="17">
    <source>
        <dbReference type="PROSITE" id="PS51747"/>
    </source>
</evidence>
<name>A0A6C2YKR1_9BACT</name>
<feature type="binding site" evidence="15">
    <location>
        <position position="174"/>
    </location>
    <ligand>
        <name>NADP(+)</name>
        <dbReference type="ChEBI" id="CHEBI:58349"/>
    </ligand>
</feature>
<dbReference type="InterPro" id="IPR016193">
    <property type="entry name" value="Cytidine_deaminase-like"/>
</dbReference>
<evidence type="ECO:0000256" key="4">
    <source>
        <dbReference type="ARBA" id="ARBA00005259"/>
    </source>
</evidence>
<feature type="binding site" evidence="15">
    <location>
        <position position="158"/>
    </location>
    <ligand>
        <name>NADP(+)</name>
        <dbReference type="ChEBI" id="CHEBI:58349"/>
    </ligand>
</feature>
<evidence type="ECO:0000256" key="13">
    <source>
        <dbReference type="PIRNR" id="PIRNR006769"/>
    </source>
</evidence>
<dbReference type="GO" id="GO:0009231">
    <property type="term" value="P:riboflavin biosynthetic process"/>
    <property type="evidence" value="ECO:0007669"/>
    <property type="project" value="UniProtKB-UniPathway"/>
</dbReference>
<feature type="binding site" evidence="15">
    <location>
        <position position="204"/>
    </location>
    <ligand>
        <name>NADP(+)</name>
        <dbReference type="ChEBI" id="CHEBI:58349"/>
    </ligand>
</feature>
<dbReference type="FunFam" id="3.40.140.10:FF:000025">
    <property type="entry name" value="Riboflavin biosynthesis protein RibD"/>
    <property type="match status" value="1"/>
</dbReference>
<keyword evidence="7 13" id="KW-0479">Metal-binding</keyword>
<feature type="binding site" evidence="15">
    <location>
        <position position="172"/>
    </location>
    <ligand>
        <name>substrate</name>
    </ligand>
</feature>
<dbReference type="InterPro" id="IPR002734">
    <property type="entry name" value="RibDG_C"/>
</dbReference>
<dbReference type="InterPro" id="IPR004794">
    <property type="entry name" value="Eubact_RibD"/>
</dbReference>
<dbReference type="PROSITE" id="PS51747">
    <property type="entry name" value="CYT_DCMP_DEAMINASES_2"/>
    <property type="match status" value="1"/>
</dbReference>
<feature type="binding site" evidence="15">
    <location>
        <position position="211"/>
    </location>
    <ligand>
        <name>substrate</name>
    </ligand>
</feature>
<evidence type="ECO:0000256" key="16">
    <source>
        <dbReference type="PIRSR" id="PIRSR006769-3"/>
    </source>
</evidence>
<comment type="pathway">
    <text evidence="2 13">Cofactor biosynthesis; riboflavin biosynthesis; 5-amino-6-(D-ribitylamino)uracil from GTP: step 2/4.</text>
</comment>
<dbReference type="GO" id="GO:0008270">
    <property type="term" value="F:zinc ion binding"/>
    <property type="evidence" value="ECO:0007669"/>
    <property type="project" value="InterPro"/>
</dbReference>
<comment type="similarity">
    <text evidence="4 13">In the N-terminal section; belongs to the cytidine and deoxycytidylate deaminase family.</text>
</comment>
<keyword evidence="9 13" id="KW-0862">Zinc</keyword>
<dbReference type="Pfam" id="PF01872">
    <property type="entry name" value="RibD_C"/>
    <property type="match status" value="1"/>
</dbReference>
<dbReference type="NCBIfam" id="TIGR00227">
    <property type="entry name" value="ribD_Cterm"/>
    <property type="match status" value="1"/>
</dbReference>
<dbReference type="KEGG" id="tim:GMBLW1_22650"/>
<dbReference type="Gene3D" id="3.40.140.10">
    <property type="entry name" value="Cytidine Deaminase, domain 2"/>
    <property type="match status" value="1"/>
</dbReference>
<dbReference type="CDD" id="cd01284">
    <property type="entry name" value="Riboflavin_deaminase-reductase"/>
    <property type="match status" value="1"/>
</dbReference>
<dbReference type="InterPro" id="IPR050765">
    <property type="entry name" value="Riboflavin_Biosynth_HTPR"/>
</dbReference>
<dbReference type="EC" id="3.5.4.26" evidence="13"/>
<evidence type="ECO:0000256" key="5">
    <source>
        <dbReference type="ARBA" id="ARBA00007417"/>
    </source>
</evidence>
<dbReference type="InterPro" id="IPR011549">
    <property type="entry name" value="RibD_C"/>
</dbReference>
<accession>A0A6C2YKR1</accession>
<organism evidence="18">
    <name type="scientific">Tuwongella immobilis</name>
    <dbReference type="NCBI Taxonomy" id="692036"/>
    <lineage>
        <taxon>Bacteria</taxon>
        <taxon>Pseudomonadati</taxon>
        <taxon>Planctomycetota</taxon>
        <taxon>Planctomycetia</taxon>
        <taxon>Gemmatales</taxon>
        <taxon>Gemmataceae</taxon>
        <taxon>Tuwongella</taxon>
    </lineage>
</organism>
<feature type="binding site" evidence="15">
    <location>
        <position position="299"/>
    </location>
    <ligand>
        <name>substrate</name>
    </ligand>
</feature>
<dbReference type="Pfam" id="PF00383">
    <property type="entry name" value="dCMP_cyt_deam_1"/>
    <property type="match status" value="1"/>
</dbReference>
<dbReference type="GO" id="GO:0008703">
    <property type="term" value="F:5-amino-6-(5-phosphoribosylamino)uracil reductase activity"/>
    <property type="evidence" value="ECO:0007669"/>
    <property type="project" value="UniProtKB-EC"/>
</dbReference>
<evidence type="ECO:0000256" key="8">
    <source>
        <dbReference type="ARBA" id="ARBA00022801"/>
    </source>
</evidence>
<sequence length="370" mass="39250">MTALNSHESWMRRALELAARGEGAVEPNPMVGAVVVRDGVCVGEGYHQRYGGPHAEVHALRAAGEFARGATLYVTLEPCCHFGKTPPCTDAVLQSGIAEVIVAMPDPFPAVAGGGLDILRREGLRVVTGVCRPEAERLNSPYLKRLRTGHPYVIAKWAMTLDGKLAAHTGHSQWISGPESRAMVHHLRGRVDGILVGLGTLLADDPHLVARPASADESPLRIATRIVLTRSGNLPPTAKLLSTIDDAPILILTAVTPDEQPALRVWQTAGAGIVTLPQLTIANALTELGNRRMTNLLVEGGSEILGAFFDAQAIDEVMVFIAPKLVGGRSAPTPIAGTGQPRIPELASLQAVRIDRLGDDCCVRGIISPP</sequence>
<evidence type="ECO:0000256" key="1">
    <source>
        <dbReference type="ARBA" id="ARBA00002151"/>
    </source>
</evidence>
<dbReference type="InterPro" id="IPR002125">
    <property type="entry name" value="CMP_dCMP_dom"/>
</dbReference>
<feature type="active site" description="Proton donor" evidence="14">
    <location>
        <position position="56"/>
    </location>
</feature>
<feature type="binding site" evidence="15">
    <location>
        <position position="188"/>
    </location>
    <ligand>
        <name>substrate</name>
    </ligand>
</feature>
<dbReference type="EMBL" id="LR586016">
    <property type="protein sequence ID" value="VIP01695.1"/>
    <property type="molecule type" value="Genomic_DNA"/>
</dbReference>
<dbReference type="Gene3D" id="3.40.430.10">
    <property type="entry name" value="Dihydrofolate Reductase, subunit A"/>
    <property type="match status" value="1"/>
</dbReference>
<feature type="binding site" evidence="16">
    <location>
        <position position="88"/>
    </location>
    <ligand>
        <name>Zn(2+)</name>
        <dbReference type="ChEBI" id="CHEBI:29105"/>
        <note>catalytic</note>
    </ligand>
</feature>
<evidence type="ECO:0000256" key="7">
    <source>
        <dbReference type="ARBA" id="ARBA00022723"/>
    </source>
</evidence>
<keyword evidence="11 13" id="KW-0560">Oxidoreductase</keyword>
<keyword evidence="19" id="KW-1185">Reference proteome</keyword>
<dbReference type="PANTHER" id="PTHR38011:SF7">
    <property type="entry name" value="2,5-DIAMINO-6-RIBOSYLAMINO-4(3H)-PYRIMIDINONE 5'-PHOSPHATE REDUCTASE"/>
    <property type="match status" value="1"/>
</dbReference>
<keyword evidence="12" id="KW-0511">Multifunctional enzyme</keyword>
<feature type="binding site" evidence="15">
    <location>
        <position position="208"/>
    </location>
    <ligand>
        <name>substrate</name>
    </ligand>
</feature>
<dbReference type="UniPathway" id="UPA00275">
    <property type="reaction ID" value="UER00401"/>
</dbReference>
<dbReference type="InParanoid" id="A0A6C2YKR1"/>
<dbReference type="PIRSF" id="PIRSF006769">
    <property type="entry name" value="RibD"/>
    <property type="match status" value="1"/>
</dbReference>
<dbReference type="AlphaFoldDB" id="A0A6C2YKR1"/>
<dbReference type="RefSeq" id="WP_232055967.1">
    <property type="nucleotide sequence ID" value="NZ_LR593887.1"/>
</dbReference>
<comment type="cofactor">
    <cofactor evidence="13 16">
        <name>Zn(2+)</name>
        <dbReference type="ChEBI" id="CHEBI:29105"/>
    </cofactor>
    <text evidence="13 16">Binds 1 zinc ion.</text>
</comment>
<evidence type="ECO:0000256" key="2">
    <source>
        <dbReference type="ARBA" id="ARBA00004882"/>
    </source>
</evidence>
<comment type="catalytic activity">
    <reaction evidence="13">
        <text>5-amino-6-(5-phospho-D-ribitylamino)uracil + NADP(+) = 5-amino-6-(5-phospho-D-ribosylamino)uracil + NADPH + H(+)</text>
        <dbReference type="Rhea" id="RHEA:17845"/>
        <dbReference type="ChEBI" id="CHEBI:15378"/>
        <dbReference type="ChEBI" id="CHEBI:57783"/>
        <dbReference type="ChEBI" id="CHEBI:58349"/>
        <dbReference type="ChEBI" id="CHEBI:58421"/>
        <dbReference type="ChEBI" id="CHEBI:58453"/>
        <dbReference type="EC" id="1.1.1.193"/>
    </reaction>
</comment>
<dbReference type="EMBL" id="LR593887">
    <property type="protein sequence ID" value="VTR99173.1"/>
    <property type="molecule type" value="Genomic_DNA"/>
</dbReference>
<comment type="function">
    <text evidence="1 13">Converts 2,5-diamino-6-(ribosylamino)-4(3h)-pyrimidinone 5'-phosphate into 5-amino-6-(ribosylamino)-2,4(1h,3h)-pyrimidinedione 5'-phosphate.</text>
</comment>
<dbReference type="SUPFAM" id="SSF53927">
    <property type="entry name" value="Cytidine deaminase-like"/>
    <property type="match status" value="1"/>
</dbReference>
<keyword evidence="6 13" id="KW-0686">Riboflavin biosynthesis</keyword>
<dbReference type="InterPro" id="IPR024072">
    <property type="entry name" value="DHFR-like_dom_sf"/>
</dbReference>
<dbReference type="InterPro" id="IPR016192">
    <property type="entry name" value="APOBEC/CMP_deaminase_Zn-bd"/>
</dbReference>
<evidence type="ECO:0000256" key="14">
    <source>
        <dbReference type="PIRSR" id="PIRSR006769-1"/>
    </source>
</evidence>
<evidence type="ECO:0000256" key="11">
    <source>
        <dbReference type="ARBA" id="ARBA00023002"/>
    </source>
</evidence>
<evidence type="ECO:0000313" key="19">
    <source>
        <dbReference type="Proteomes" id="UP000464378"/>
    </source>
</evidence>
<dbReference type="PANTHER" id="PTHR38011">
    <property type="entry name" value="DIHYDROFOLATE REDUCTASE FAMILY PROTEIN (AFU_ORTHOLOGUE AFUA_8G06820)"/>
    <property type="match status" value="1"/>
</dbReference>
<evidence type="ECO:0000256" key="9">
    <source>
        <dbReference type="ARBA" id="ARBA00022833"/>
    </source>
</evidence>
<dbReference type="NCBIfam" id="TIGR00326">
    <property type="entry name" value="eubact_ribD"/>
    <property type="match status" value="1"/>
</dbReference>
<comment type="pathway">
    <text evidence="3 13">Cofactor biosynthesis; riboflavin biosynthesis; 5-amino-6-(D-ribitylamino)uracil from GTP: step 3/4.</text>
</comment>
<reference evidence="18" key="1">
    <citation type="submission" date="2019-04" db="EMBL/GenBank/DDBJ databases">
        <authorList>
            <consortium name="Science for Life Laboratories"/>
        </authorList>
    </citation>
    <scope>NUCLEOTIDE SEQUENCE</scope>
    <source>
        <strain evidence="18">MBLW1</strain>
    </source>
</reference>
<protein>
    <recommendedName>
        <fullName evidence="13">Riboflavin biosynthesis protein RibD</fullName>
    </recommendedName>
    <domain>
        <recommendedName>
            <fullName evidence="13">Diaminohydroxyphosphoribosylaminopyrimidine deaminase</fullName>
            <shortName evidence="13">DRAP deaminase</shortName>
            <ecNumber evidence="13">3.5.4.26</ecNumber>
        </recommendedName>
        <alternativeName>
            <fullName evidence="13">Riboflavin-specific deaminase</fullName>
        </alternativeName>
    </domain>
    <domain>
        <recommendedName>
            <fullName evidence="13">5-amino-6-(5-phosphoribosylamino)uracil reductase</fullName>
            <ecNumber evidence="13">1.1.1.193</ecNumber>
        </recommendedName>
        <alternativeName>
            <fullName evidence="13">HTP reductase</fullName>
        </alternativeName>
    </domain>
</protein>
<evidence type="ECO:0000256" key="15">
    <source>
        <dbReference type="PIRSR" id="PIRSR006769-2"/>
    </source>
</evidence>
<feature type="binding site" evidence="15">
    <location>
        <begin position="301"/>
        <end position="307"/>
    </location>
    <ligand>
        <name>NADP(+)</name>
        <dbReference type="ChEBI" id="CHEBI:58349"/>
    </ligand>
</feature>
<keyword evidence="8 13" id="KW-0378">Hydrolase</keyword>
<comment type="catalytic activity">
    <reaction evidence="13">
        <text>2,5-diamino-6-hydroxy-4-(5-phosphoribosylamino)-pyrimidine + H2O + H(+) = 5-amino-6-(5-phospho-D-ribosylamino)uracil + NH4(+)</text>
        <dbReference type="Rhea" id="RHEA:21868"/>
        <dbReference type="ChEBI" id="CHEBI:15377"/>
        <dbReference type="ChEBI" id="CHEBI:15378"/>
        <dbReference type="ChEBI" id="CHEBI:28938"/>
        <dbReference type="ChEBI" id="CHEBI:58453"/>
        <dbReference type="ChEBI" id="CHEBI:58614"/>
        <dbReference type="EC" id="3.5.4.26"/>
    </reaction>
</comment>
<keyword evidence="10 13" id="KW-0521">NADP</keyword>
<proteinExistence type="inferred from homology"/>
<dbReference type="Proteomes" id="UP000464378">
    <property type="component" value="Chromosome"/>
</dbReference>
<dbReference type="GO" id="GO:0050661">
    <property type="term" value="F:NADP binding"/>
    <property type="evidence" value="ECO:0007669"/>
    <property type="project" value="InterPro"/>
</dbReference>
<feature type="binding site" evidence="15">
    <location>
        <position position="200"/>
    </location>
    <ligand>
        <name>NADP(+)</name>
        <dbReference type="ChEBI" id="CHEBI:58349"/>
    </ligand>
</feature>
<feature type="binding site" evidence="16">
    <location>
        <position position="54"/>
    </location>
    <ligand>
        <name>Zn(2+)</name>
        <dbReference type="ChEBI" id="CHEBI:29105"/>
        <note>catalytic</note>
    </ligand>
</feature>
<dbReference type="EC" id="1.1.1.193" evidence="13"/>